<accession>A0ABD2NYQ0</accession>
<evidence type="ECO:0000313" key="2">
    <source>
        <dbReference type="Proteomes" id="UP001516400"/>
    </source>
</evidence>
<organism evidence="1 2">
    <name type="scientific">Cryptolaemus montrouzieri</name>
    <dbReference type="NCBI Taxonomy" id="559131"/>
    <lineage>
        <taxon>Eukaryota</taxon>
        <taxon>Metazoa</taxon>
        <taxon>Ecdysozoa</taxon>
        <taxon>Arthropoda</taxon>
        <taxon>Hexapoda</taxon>
        <taxon>Insecta</taxon>
        <taxon>Pterygota</taxon>
        <taxon>Neoptera</taxon>
        <taxon>Endopterygota</taxon>
        <taxon>Coleoptera</taxon>
        <taxon>Polyphaga</taxon>
        <taxon>Cucujiformia</taxon>
        <taxon>Coccinelloidea</taxon>
        <taxon>Coccinellidae</taxon>
        <taxon>Scymninae</taxon>
        <taxon>Scymnini</taxon>
        <taxon>Cryptolaemus</taxon>
    </lineage>
</organism>
<sequence>MTLKMKFPPPCHLLTCRLKPDRHLLNNASIWITSLEKVPKMPSHYCLKSTSIVYVQNDIQSKSHLFRIYKENCEENYVEGFSRYTFELQLRRERVGIFQQCDLCMRYQHKNVSEEIYLRHSAFKTRAQA</sequence>
<reference evidence="1 2" key="1">
    <citation type="journal article" date="2021" name="BMC Biol.">
        <title>Horizontally acquired antibacterial genes associated with adaptive radiation of ladybird beetles.</title>
        <authorList>
            <person name="Li H.S."/>
            <person name="Tang X.F."/>
            <person name="Huang Y.H."/>
            <person name="Xu Z.Y."/>
            <person name="Chen M.L."/>
            <person name="Du X.Y."/>
            <person name="Qiu B.Y."/>
            <person name="Chen P.T."/>
            <person name="Zhang W."/>
            <person name="Slipinski A."/>
            <person name="Escalona H.E."/>
            <person name="Waterhouse R.M."/>
            <person name="Zwick A."/>
            <person name="Pang H."/>
        </authorList>
    </citation>
    <scope>NUCLEOTIDE SEQUENCE [LARGE SCALE GENOMIC DNA]</scope>
    <source>
        <strain evidence="1">SYSU2018</strain>
    </source>
</reference>
<dbReference type="EMBL" id="JABFTP020000165">
    <property type="protein sequence ID" value="KAL3283758.1"/>
    <property type="molecule type" value="Genomic_DNA"/>
</dbReference>
<evidence type="ECO:0000313" key="1">
    <source>
        <dbReference type="EMBL" id="KAL3283758.1"/>
    </source>
</evidence>
<dbReference type="Proteomes" id="UP001516400">
    <property type="component" value="Unassembled WGS sequence"/>
</dbReference>
<proteinExistence type="predicted"/>
<dbReference type="AlphaFoldDB" id="A0ABD2NYQ0"/>
<name>A0ABD2NYQ0_9CUCU</name>
<protein>
    <submittedName>
        <fullName evidence="1">Uncharacterized protein</fullName>
    </submittedName>
</protein>
<gene>
    <name evidence="1" type="ORF">HHI36_017928</name>
</gene>
<keyword evidence="2" id="KW-1185">Reference proteome</keyword>
<comment type="caution">
    <text evidence="1">The sequence shown here is derived from an EMBL/GenBank/DDBJ whole genome shotgun (WGS) entry which is preliminary data.</text>
</comment>